<dbReference type="AlphaFoldDB" id="X0SKV8"/>
<dbReference type="GO" id="GO:0042597">
    <property type="term" value="C:periplasmic space"/>
    <property type="evidence" value="ECO:0007669"/>
    <property type="project" value="InterPro"/>
</dbReference>
<protein>
    <recommendedName>
        <fullName evidence="3">Periplasmic heavy metal sensor</fullName>
    </recommendedName>
</protein>
<name>X0SKV8_9ZZZZ</name>
<gene>
    <name evidence="2" type="ORF">S01H1_14139</name>
</gene>
<reference evidence="2" key="1">
    <citation type="journal article" date="2014" name="Front. Microbiol.">
        <title>High frequency of phylogenetically diverse reductive dehalogenase-homologous genes in deep subseafloor sedimentary metagenomes.</title>
        <authorList>
            <person name="Kawai M."/>
            <person name="Futagami T."/>
            <person name="Toyoda A."/>
            <person name="Takaki Y."/>
            <person name="Nishi S."/>
            <person name="Hori S."/>
            <person name="Arai W."/>
            <person name="Tsubouchi T."/>
            <person name="Morono Y."/>
            <person name="Uchiyama I."/>
            <person name="Ito T."/>
            <person name="Fujiyama A."/>
            <person name="Inagaki F."/>
            <person name="Takami H."/>
        </authorList>
    </citation>
    <scope>NUCLEOTIDE SEQUENCE</scope>
    <source>
        <strain evidence="2">Expedition CK06-06</strain>
    </source>
</reference>
<comment type="caution">
    <text evidence="2">The sequence shown here is derived from an EMBL/GenBank/DDBJ whole genome shotgun (WGS) entry which is preliminary data.</text>
</comment>
<accession>X0SKV8</accession>
<feature type="compositionally biased region" description="Basic residues" evidence="1">
    <location>
        <begin position="1"/>
        <end position="10"/>
    </location>
</feature>
<sequence length="157" mass="17910">MHPGFYHRWKRSQEDRNGEERVSACGREGWRRHGRSHGRAGYQASSFGVRRPLRHMAHKLDLDDEQIDTLAGILNVLKTERAQARLDEQRSIAGIADAVERDVFDKGAAAEALSARVEAAERLKEEVLTTLLKTHEMLDPEQRKRLAYLLRSGQLTI</sequence>
<dbReference type="Pfam" id="PF07813">
    <property type="entry name" value="LTXXQ"/>
    <property type="match status" value="1"/>
</dbReference>
<feature type="compositionally biased region" description="Basic and acidic residues" evidence="1">
    <location>
        <begin position="11"/>
        <end position="22"/>
    </location>
</feature>
<evidence type="ECO:0008006" key="3">
    <source>
        <dbReference type="Google" id="ProtNLM"/>
    </source>
</evidence>
<dbReference type="InterPro" id="IPR012899">
    <property type="entry name" value="LTXXQ"/>
</dbReference>
<dbReference type="EMBL" id="BARS01007337">
    <property type="protein sequence ID" value="GAF81728.1"/>
    <property type="molecule type" value="Genomic_DNA"/>
</dbReference>
<organism evidence="2">
    <name type="scientific">marine sediment metagenome</name>
    <dbReference type="NCBI Taxonomy" id="412755"/>
    <lineage>
        <taxon>unclassified sequences</taxon>
        <taxon>metagenomes</taxon>
        <taxon>ecological metagenomes</taxon>
    </lineage>
</organism>
<dbReference type="Gene3D" id="1.20.120.1490">
    <property type="match status" value="1"/>
</dbReference>
<proteinExistence type="predicted"/>
<evidence type="ECO:0000313" key="2">
    <source>
        <dbReference type="EMBL" id="GAF81728.1"/>
    </source>
</evidence>
<feature type="region of interest" description="Disordered" evidence="1">
    <location>
        <begin position="1"/>
        <end position="42"/>
    </location>
</feature>
<evidence type="ECO:0000256" key="1">
    <source>
        <dbReference type="SAM" id="MobiDB-lite"/>
    </source>
</evidence>